<dbReference type="EMBL" id="CHKL01000346">
    <property type="protein sequence ID" value="COW58709.1"/>
    <property type="molecule type" value="Genomic_DNA"/>
</dbReference>
<proteinExistence type="predicted"/>
<evidence type="ECO:0000313" key="4">
    <source>
        <dbReference type="Proteomes" id="UP000048600"/>
    </source>
</evidence>
<dbReference type="EMBL" id="CFOE01000337">
    <property type="protein sequence ID" value="CFE40432.1"/>
    <property type="molecule type" value="Genomic_DNA"/>
</dbReference>
<reference evidence="3 4" key="1">
    <citation type="submission" date="2015-03" db="EMBL/GenBank/DDBJ databases">
        <authorList>
            <consortium name="Pathogen Informatics"/>
        </authorList>
    </citation>
    <scope>NUCLEOTIDE SEQUENCE [LARGE SCALE GENOMIC DNA]</scope>
    <source>
        <strain evidence="1 3">G09901357</strain>
        <strain evidence="2 4">P00601463</strain>
    </source>
</reference>
<dbReference type="AlphaFoldDB" id="A0A654TA87"/>
<evidence type="ECO:0000313" key="2">
    <source>
        <dbReference type="EMBL" id="COW58709.1"/>
    </source>
</evidence>
<name>A0A654TA87_MYCTX</name>
<accession>A0A654TA87</accession>
<evidence type="ECO:0000313" key="3">
    <source>
        <dbReference type="Proteomes" id="UP000048289"/>
    </source>
</evidence>
<evidence type="ECO:0000313" key="1">
    <source>
        <dbReference type="EMBL" id="CFE40432.1"/>
    </source>
</evidence>
<dbReference type="Proteomes" id="UP000048289">
    <property type="component" value="Unassembled WGS sequence"/>
</dbReference>
<organism evidence="1 3">
    <name type="scientific">Mycobacterium tuberculosis</name>
    <dbReference type="NCBI Taxonomy" id="1773"/>
    <lineage>
        <taxon>Bacteria</taxon>
        <taxon>Bacillati</taxon>
        <taxon>Actinomycetota</taxon>
        <taxon>Actinomycetes</taxon>
        <taxon>Mycobacteriales</taxon>
        <taxon>Mycobacteriaceae</taxon>
        <taxon>Mycobacterium</taxon>
        <taxon>Mycobacterium tuberculosis complex</taxon>
    </lineage>
</organism>
<sequence length="50" mass="5612">MPERYPRRRPSAIIWRTVRSVTARYSAASLIVMYRRDNGGASAMPGLSVS</sequence>
<gene>
    <name evidence="1" type="ORF">ERS007681_02507</name>
    <name evidence="2" type="ORF">ERS007741_02757</name>
</gene>
<protein>
    <submittedName>
        <fullName evidence="1">Uncharacterized protein</fullName>
    </submittedName>
</protein>
<dbReference type="Proteomes" id="UP000048600">
    <property type="component" value="Unassembled WGS sequence"/>
</dbReference>